<accession>A0A972FKE4</accession>
<name>A0A972FKE4_9FLAO</name>
<protein>
    <recommendedName>
        <fullName evidence="3">Lipocalin-like domain-containing protein</fullName>
    </recommendedName>
</protein>
<reference evidence="1" key="1">
    <citation type="submission" date="2020-02" db="EMBL/GenBank/DDBJ databases">
        <title>Flavobacterium sp. genome.</title>
        <authorList>
            <person name="Jung H.S."/>
            <person name="Baek J.H."/>
            <person name="Jeon C.O."/>
        </authorList>
    </citation>
    <scope>NUCLEOTIDE SEQUENCE</scope>
    <source>
        <strain evidence="1">SE-s28</strain>
    </source>
</reference>
<evidence type="ECO:0008006" key="3">
    <source>
        <dbReference type="Google" id="ProtNLM"/>
    </source>
</evidence>
<sequence>MKYIFTTLLLLAMKSDSQLNYNLILGTWTQKALEKNGYEGVFTFNSDSTATIEMRQGQNGAVMGSLSGTYSLKKSEGKMTMKMFGEEKLFSLIRLEADSMVVKNISQNKPEMTLVRYKSK</sequence>
<evidence type="ECO:0000313" key="1">
    <source>
        <dbReference type="EMBL" id="NMH27601.1"/>
    </source>
</evidence>
<dbReference type="Proteomes" id="UP000712080">
    <property type="component" value="Unassembled WGS sequence"/>
</dbReference>
<keyword evidence="2" id="KW-1185">Reference proteome</keyword>
<evidence type="ECO:0000313" key="2">
    <source>
        <dbReference type="Proteomes" id="UP000712080"/>
    </source>
</evidence>
<proteinExistence type="predicted"/>
<gene>
    <name evidence="1" type="ORF">G6047_06125</name>
</gene>
<comment type="caution">
    <text evidence="1">The sequence shown here is derived from an EMBL/GenBank/DDBJ whole genome shotgun (WGS) entry which is preliminary data.</text>
</comment>
<organism evidence="1 2">
    <name type="scientific">Flavobacterium silvaticum</name>
    <dbReference type="NCBI Taxonomy" id="1852020"/>
    <lineage>
        <taxon>Bacteria</taxon>
        <taxon>Pseudomonadati</taxon>
        <taxon>Bacteroidota</taxon>
        <taxon>Flavobacteriia</taxon>
        <taxon>Flavobacteriales</taxon>
        <taxon>Flavobacteriaceae</taxon>
        <taxon>Flavobacterium</taxon>
    </lineage>
</organism>
<dbReference type="AlphaFoldDB" id="A0A972FKE4"/>
<dbReference type="RefSeq" id="WP_169526598.1">
    <property type="nucleotide sequence ID" value="NZ_JAAMPU010000101.1"/>
</dbReference>
<dbReference type="EMBL" id="JAAMPU010000101">
    <property type="protein sequence ID" value="NMH27601.1"/>
    <property type="molecule type" value="Genomic_DNA"/>
</dbReference>